<evidence type="ECO:0000256" key="2">
    <source>
        <dbReference type="ARBA" id="ARBA00022692"/>
    </source>
</evidence>
<dbReference type="PANTHER" id="PTHR33048:SF105">
    <property type="match status" value="1"/>
</dbReference>
<evidence type="ECO:0000256" key="4">
    <source>
        <dbReference type="ARBA" id="ARBA00023136"/>
    </source>
</evidence>
<organism evidence="8 9">
    <name type="scientific">Neoarthrinium moseri</name>
    <dbReference type="NCBI Taxonomy" id="1658444"/>
    <lineage>
        <taxon>Eukaryota</taxon>
        <taxon>Fungi</taxon>
        <taxon>Dikarya</taxon>
        <taxon>Ascomycota</taxon>
        <taxon>Pezizomycotina</taxon>
        <taxon>Sordariomycetes</taxon>
        <taxon>Xylariomycetidae</taxon>
        <taxon>Amphisphaeriales</taxon>
        <taxon>Apiosporaceae</taxon>
        <taxon>Neoarthrinium</taxon>
    </lineage>
</organism>
<reference evidence="8" key="1">
    <citation type="submission" date="2021-03" db="EMBL/GenBank/DDBJ databases">
        <title>Revisited historic fungal species revealed as producer of novel bioactive compounds through whole genome sequencing and comparative genomics.</title>
        <authorList>
            <person name="Vignolle G.A."/>
            <person name="Hochenegger N."/>
            <person name="Mach R.L."/>
            <person name="Mach-Aigner A.R."/>
            <person name="Javad Rahimi M."/>
            <person name="Salim K.A."/>
            <person name="Chan C.M."/>
            <person name="Lim L.B.L."/>
            <person name="Cai F."/>
            <person name="Druzhinina I.S."/>
            <person name="U'Ren J.M."/>
            <person name="Derntl C."/>
        </authorList>
    </citation>
    <scope>NUCLEOTIDE SEQUENCE</scope>
    <source>
        <strain evidence="8">TUCIM 5799</strain>
    </source>
</reference>
<feature type="transmembrane region" description="Helical" evidence="6">
    <location>
        <begin position="154"/>
        <end position="174"/>
    </location>
</feature>
<feature type="transmembrane region" description="Helical" evidence="6">
    <location>
        <begin position="121"/>
        <end position="142"/>
    </location>
</feature>
<evidence type="ECO:0000313" key="9">
    <source>
        <dbReference type="Proteomes" id="UP000829685"/>
    </source>
</evidence>
<keyword evidence="3 6" id="KW-1133">Transmembrane helix</keyword>
<keyword evidence="2 6" id="KW-0812">Transmembrane</keyword>
<dbReference type="InterPro" id="IPR052337">
    <property type="entry name" value="SAT4-like"/>
</dbReference>
<dbReference type="InterPro" id="IPR049326">
    <property type="entry name" value="Rhodopsin_dom_fungi"/>
</dbReference>
<gene>
    <name evidence="8" type="ORF">JX265_013658</name>
</gene>
<feature type="transmembrane region" description="Helical" evidence="6">
    <location>
        <begin position="61"/>
        <end position="81"/>
    </location>
</feature>
<sequence length="366" mass="40616">MSEPTASSGMSVANLDAVASAVRALNTELWALYAIGVLITCLRTYARIQSVGFRAFQADDFVIWLAIIVYTIQSTLAWFAVNYGQGLANNSMTDVERTVLNPNSEEYALRVFGSKIQVVGWTSYCCLIFTLKMAMLVFYTRLMDRLDERFRMRIWIGFILVGGTFFASIITIYAGCRPLQKYWQINPDPGNFCQGAIADPIVWVTFSSSVVTDIYLILIPLPILWGTTLKFGKKLGSTFVLGAGILVLICSVLKTLFVLVDPVNGAQLSGEWGTREAFTSVVTTNLPMLFPLFKSWISPFFHGSVWSKKVSYRDSVGFREIGGSDGNVKNGRKLPSAHQSSRTIPYSLNASDEHIVRENEGINLSL</sequence>
<evidence type="ECO:0000256" key="1">
    <source>
        <dbReference type="ARBA" id="ARBA00004141"/>
    </source>
</evidence>
<evidence type="ECO:0000313" key="8">
    <source>
        <dbReference type="EMBL" id="KAI1849272.1"/>
    </source>
</evidence>
<dbReference type="AlphaFoldDB" id="A0A9P9W862"/>
<accession>A0A9P9W862</accession>
<keyword evidence="4 6" id="KW-0472">Membrane</keyword>
<feature type="transmembrane region" description="Helical" evidence="6">
    <location>
        <begin position="238"/>
        <end position="260"/>
    </location>
</feature>
<feature type="domain" description="Rhodopsin" evidence="7">
    <location>
        <begin position="42"/>
        <end position="294"/>
    </location>
</feature>
<feature type="transmembrane region" description="Helical" evidence="6">
    <location>
        <begin position="201"/>
        <end position="226"/>
    </location>
</feature>
<evidence type="ECO:0000256" key="6">
    <source>
        <dbReference type="SAM" id="Phobius"/>
    </source>
</evidence>
<dbReference type="PANTHER" id="PTHR33048">
    <property type="entry name" value="PTH11-LIKE INTEGRAL MEMBRANE PROTEIN (AFU_ORTHOLOGUE AFUA_5G11245)"/>
    <property type="match status" value="1"/>
</dbReference>
<dbReference type="Proteomes" id="UP000829685">
    <property type="component" value="Unassembled WGS sequence"/>
</dbReference>
<keyword evidence="9" id="KW-1185">Reference proteome</keyword>
<evidence type="ECO:0000259" key="7">
    <source>
        <dbReference type="Pfam" id="PF20684"/>
    </source>
</evidence>
<dbReference type="GO" id="GO:0016020">
    <property type="term" value="C:membrane"/>
    <property type="evidence" value="ECO:0007669"/>
    <property type="project" value="UniProtKB-SubCell"/>
</dbReference>
<comment type="similarity">
    <text evidence="5">Belongs to the SAT4 family.</text>
</comment>
<name>A0A9P9W862_9PEZI</name>
<comment type="subcellular location">
    <subcellularLocation>
        <location evidence="1">Membrane</location>
        <topology evidence="1">Multi-pass membrane protein</topology>
    </subcellularLocation>
</comment>
<dbReference type="EMBL" id="JAFIMR010000078">
    <property type="protein sequence ID" value="KAI1849272.1"/>
    <property type="molecule type" value="Genomic_DNA"/>
</dbReference>
<proteinExistence type="inferred from homology"/>
<comment type="caution">
    <text evidence="8">The sequence shown here is derived from an EMBL/GenBank/DDBJ whole genome shotgun (WGS) entry which is preliminary data.</text>
</comment>
<dbReference type="Pfam" id="PF20684">
    <property type="entry name" value="Fung_rhodopsin"/>
    <property type="match status" value="1"/>
</dbReference>
<evidence type="ECO:0000256" key="3">
    <source>
        <dbReference type="ARBA" id="ARBA00022989"/>
    </source>
</evidence>
<evidence type="ECO:0000256" key="5">
    <source>
        <dbReference type="ARBA" id="ARBA00038359"/>
    </source>
</evidence>
<protein>
    <recommendedName>
        <fullName evidence="7">Rhodopsin domain-containing protein</fullName>
    </recommendedName>
</protein>
<feature type="transmembrane region" description="Helical" evidence="6">
    <location>
        <begin position="30"/>
        <end position="49"/>
    </location>
</feature>